<proteinExistence type="predicted"/>
<keyword evidence="3" id="KW-1185">Reference proteome</keyword>
<organism evidence="2 3">
    <name type="scientific">Ancylomarina longa</name>
    <dbReference type="NCBI Taxonomy" id="2487017"/>
    <lineage>
        <taxon>Bacteria</taxon>
        <taxon>Pseudomonadati</taxon>
        <taxon>Bacteroidota</taxon>
        <taxon>Bacteroidia</taxon>
        <taxon>Marinilabiliales</taxon>
        <taxon>Marinifilaceae</taxon>
        <taxon>Ancylomarina</taxon>
    </lineage>
</organism>
<dbReference type="AlphaFoldDB" id="A0A434AXK3"/>
<protein>
    <recommendedName>
        <fullName evidence="4">DUF4382 domain-containing protein</fullName>
    </recommendedName>
</protein>
<dbReference type="EMBL" id="RJJX01000003">
    <property type="protein sequence ID" value="RUT79283.1"/>
    <property type="molecule type" value="Genomic_DNA"/>
</dbReference>
<reference evidence="2 3" key="1">
    <citation type="submission" date="2018-11" db="EMBL/GenBank/DDBJ databases">
        <title>Parancylomarina longa gen. nov., sp. nov., isolated from sediments of southern Okinawa.</title>
        <authorList>
            <person name="Fu T."/>
        </authorList>
    </citation>
    <scope>NUCLEOTIDE SEQUENCE [LARGE SCALE GENOMIC DNA]</scope>
    <source>
        <strain evidence="2 3">T3-2 S1-C</strain>
    </source>
</reference>
<evidence type="ECO:0000313" key="3">
    <source>
        <dbReference type="Proteomes" id="UP000282985"/>
    </source>
</evidence>
<dbReference type="OrthoDB" id="1119200at2"/>
<gene>
    <name evidence="2" type="ORF">DLK05_03410</name>
</gene>
<accession>A0A434AXK3</accession>
<evidence type="ECO:0000256" key="1">
    <source>
        <dbReference type="SAM" id="SignalP"/>
    </source>
</evidence>
<comment type="caution">
    <text evidence="2">The sequence shown here is derived from an EMBL/GenBank/DDBJ whole genome shotgun (WGS) entry which is preliminary data.</text>
</comment>
<dbReference type="RefSeq" id="WP_127342574.1">
    <property type="nucleotide sequence ID" value="NZ_RJJX01000003.1"/>
</dbReference>
<evidence type="ECO:0008006" key="4">
    <source>
        <dbReference type="Google" id="ProtNLM"/>
    </source>
</evidence>
<keyword evidence="1" id="KW-0732">Signal</keyword>
<feature type="chain" id="PRO_5019456077" description="DUF4382 domain-containing protein" evidence="1">
    <location>
        <begin position="27"/>
        <end position="281"/>
    </location>
</feature>
<name>A0A434AXK3_9BACT</name>
<sequence length="281" mass="30646">MYHNWIKVLGFSLSVICMSNSCSSGADPDAIILDVFSVPAENALQIQNAANDLSMDVNGILMNNLDFDQDTIKENTSDCLKALIYRNTLTSKLDSLVLDYGTSYCSSNGGRFKGKVIVIPENENLKLFTITLSDFFASGYEIKGNVAFEITGDVVGKDFSITSSDLTFILENTEIAFNILGLDSKYVFLNDEEDDVSYIDDVFKFTTSISGETPDGASFSFDSDDGLIYAYLCKQIIGGEALFVLSNVGEATFEFGAGDPVDDCDNIVNLIGETANIEFQL</sequence>
<evidence type="ECO:0000313" key="2">
    <source>
        <dbReference type="EMBL" id="RUT79283.1"/>
    </source>
</evidence>
<dbReference type="Proteomes" id="UP000282985">
    <property type="component" value="Unassembled WGS sequence"/>
</dbReference>
<feature type="signal peptide" evidence="1">
    <location>
        <begin position="1"/>
        <end position="26"/>
    </location>
</feature>